<protein>
    <recommendedName>
        <fullName evidence="6 16">Homoserine dehydrogenase</fullName>
        <ecNumber evidence="5 16">1.1.1.3</ecNumber>
    </recommendedName>
</protein>
<evidence type="ECO:0000256" key="9">
    <source>
        <dbReference type="ARBA" id="ARBA00022857"/>
    </source>
</evidence>
<evidence type="ECO:0000256" key="5">
    <source>
        <dbReference type="ARBA" id="ARBA00013213"/>
    </source>
</evidence>
<feature type="domain" description="ACT" evidence="18">
    <location>
        <begin position="350"/>
        <end position="430"/>
    </location>
</feature>
<feature type="binding site" evidence="15">
    <location>
        <begin position="10"/>
        <end position="17"/>
    </location>
    <ligand>
        <name>NADP(+)</name>
        <dbReference type="ChEBI" id="CHEBI:58349"/>
    </ligand>
</feature>
<dbReference type="PANTHER" id="PTHR43331:SF1">
    <property type="entry name" value="HOMOSERINE DEHYDROGENASE"/>
    <property type="match status" value="1"/>
</dbReference>
<feature type="active site" description="Proton donor" evidence="14">
    <location>
        <position position="205"/>
    </location>
</feature>
<dbReference type="InterPro" id="IPR002912">
    <property type="entry name" value="ACT_dom"/>
</dbReference>
<dbReference type="Pfam" id="PF00742">
    <property type="entry name" value="Homoserine_dh"/>
    <property type="match status" value="1"/>
</dbReference>
<dbReference type="Pfam" id="PF01842">
    <property type="entry name" value="ACT"/>
    <property type="match status" value="1"/>
</dbReference>
<evidence type="ECO:0000256" key="17">
    <source>
        <dbReference type="RuleBase" id="RU004171"/>
    </source>
</evidence>
<dbReference type="GO" id="GO:0009088">
    <property type="term" value="P:threonine biosynthetic process"/>
    <property type="evidence" value="ECO:0007669"/>
    <property type="project" value="UniProtKB-UniPathway"/>
</dbReference>
<dbReference type="Proteomes" id="UP000559117">
    <property type="component" value="Unassembled WGS sequence"/>
</dbReference>
<keyword evidence="11" id="KW-0915">Sodium</keyword>
<evidence type="ECO:0000256" key="14">
    <source>
        <dbReference type="PIRSR" id="PIRSR000098-1"/>
    </source>
</evidence>
<evidence type="ECO:0000256" key="4">
    <source>
        <dbReference type="ARBA" id="ARBA00006753"/>
    </source>
</evidence>
<comment type="caution">
    <text evidence="19">The sequence shown here is derived from an EMBL/GenBank/DDBJ whole genome shotgun (WGS) entry which is preliminary data.</text>
</comment>
<evidence type="ECO:0000256" key="15">
    <source>
        <dbReference type="PIRSR" id="PIRSR000098-2"/>
    </source>
</evidence>
<dbReference type="GO" id="GO:0009086">
    <property type="term" value="P:methionine biosynthetic process"/>
    <property type="evidence" value="ECO:0007669"/>
    <property type="project" value="UniProtKB-KW"/>
</dbReference>
<dbReference type="SUPFAM" id="SSF55347">
    <property type="entry name" value="Glyceraldehyde-3-phosphate dehydrogenase-like, C-terminal domain"/>
    <property type="match status" value="1"/>
</dbReference>
<evidence type="ECO:0000256" key="16">
    <source>
        <dbReference type="RuleBase" id="RU000579"/>
    </source>
</evidence>
<evidence type="ECO:0000256" key="11">
    <source>
        <dbReference type="ARBA" id="ARBA00023053"/>
    </source>
</evidence>
<comment type="pathway">
    <text evidence="2 16">Amino-acid biosynthesis; L-threonine biosynthesis; L-threonine from L-aspartate: step 3/5.</text>
</comment>
<evidence type="ECO:0000256" key="12">
    <source>
        <dbReference type="ARBA" id="ARBA00023167"/>
    </source>
</evidence>
<dbReference type="InterPro" id="IPR001342">
    <property type="entry name" value="HDH_cat"/>
</dbReference>
<evidence type="ECO:0000256" key="2">
    <source>
        <dbReference type="ARBA" id="ARBA00005056"/>
    </source>
</evidence>
<comment type="similarity">
    <text evidence="4 17">Belongs to the homoserine dehydrogenase family.</text>
</comment>
<evidence type="ECO:0000256" key="8">
    <source>
        <dbReference type="ARBA" id="ARBA00022697"/>
    </source>
</evidence>
<proteinExistence type="inferred from homology"/>
<dbReference type="Gene3D" id="3.30.360.10">
    <property type="entry name" value="Dihydrodipicolinate Reductase, domain 2"/>
    <property type="match status" value="1"/>
</dbReference>
<evidence type="ECO:0000256" key="6">
    <source>
        <dbReference type="ARBA" id="ARBA00013376"/>
    </source>
</evidence>
<dbReference type="Gene3D" id="3.40.50.720">
    <property type="entry name" value="NAD(P)-binding Rossmann-like Domain"/>
    <property type="match status" value="1"/>
</dbReference>
<dbReference type="CDD" id="cd04881">
    <property type="entry name" value="ACT_HSDH-Hom"/>
    <property type="match status" value="1"/>
</dbReference>
<accession>A0A840UJV8</accession>
<feature type="binding site" evidence="15">
    <location>
        <position position="105"/>
    </location>
    <ligand>
        <name>NADPH</name>
        <dbReference type="ChEBI" id="CHEBI:57783"/>
    </ligand>
</feature>
<keyword evidence="8 16" id="KW-0791">Threonine biosynthesis</keyword>
<dbReference type="GO" id="GO:0050661">
    <property type="term" value="F:NADP binding"/>
    <property type="evidence" value="ECO:0007669"/>
    <property type="project" value="InterPro"/>
</dbReference>
<evidence type="ECO:0000256" key="13">
    <source>
        <dbReference type="ARBA" id="ARBA00048841"/>
    </source>
</evidence>
<dbReference type="UniPathway" id="UPA00051">
    <property type="reaction ID" value="UER00465"/>
</dbReference>
<organism evidence="19 20">
    <name type="scientific">Pectinatus brassicae</name>
    <dbReference type="NCBI Taxonomy" id="862415"/>
    <lineage>
        <taxon>Bacteria</taxon>
        <taxon>Bacillati</taxon>
        <taxon>Bacillota</taxon>
        <taxon>Negativicutes</taxon>
        <taxon>Selenomonadales</taxon>
        <taxon>Selenomonadaceae</taxon>
        <taxon>Pectinatus</taxon>
    </lineage>
</organism>
<keyword evidence="9 15" id="KW-0521">NADP</keyword>
<feature type="binding site" evidence="15">
    <location>
        <position position="190"/>
    </location>
    <ligand>
        <name>L-homoserine</name>
        <dbReference type="ChEBI" id="CHEBI:57476"/>
    </ligand>
</feature>
<evidence type="ECO:0000313" key="20">
    <source>
        <dbReference type="Proteomes" id="UP000559117"/>
    </source>
</evidence>
<dbReference type="InterPro" id="IPR016204">
    <property type="entry name" value="HDH"/>
</dbReference>
<comment type="pathway">
    <text evidence="3 16">Amino-acid biosynthesis; L-methionine biosynthesis via de novo pathway; L-homoserine from L-aspartate: step 3/3.</text>
</comment>
<dbReference type="InterPro" id="IPR019811">
    <property type="entry name" value="HDH_CS"/>
</dbReference>
<dbReference type="PIRSF" id="PIRSF000098">
    <property type="entry name" value="Homoser_dehydrog"/>
    <property type="match status" value="1"/>
</dbReference>
<evidence type="ECO:0000256" key="10">
    <source>
        <dbReference type="ARBA" id="ARBA00023002"/>
    </source>
</evidence>
<evidence type="ECO:0000259" key="18">
    <source>
        <dbReference type="PROSITE" id="PS51671"/>
    </source>
</evidence>
<dbReference type="InterPro" id="IPR036291">
    <property type="entry name" value="NAD(P)-bd_dom_sf"/>
</dbReference>
<keyword evidence="7 16" id="KW-0028">Amino-acid biosynthesis</keyword>
<dbReference type="SUPFAM" id="SSF55021">
    <property type="entry name" value="ACT-like"/>
    <property type="match status" value="1"/>
</dbReference>
<gene>
    <name evidence="19" type="ORF">HNR32_001619</name>
</gene>
<dbReference type="PROSITE" id="PS51671">
    <property type="entry name" value="ACT"/>
    <property type="match status" value="1"/>
</dbReference>
<dbReference type="FunFam" id="3.30.360.10:FF:000005">
    <property type="entry name" value="Homoserine dehydrogenase"/>
    <property type="match status" value="1"/>
</dbReference>
<comment type="catalytic activity">
    <reaction evidence="13">
        <text>L-homoserine + NADP(+) = L-aspartate 4-semialdehyde + NADPH + H(+)</text>
        <dbReference type="Rhea" id="RHEA:15761"/>
        <dbReference type="ChEBI" id="CHEBI:15378"/>
        <dbReference type="ChEBI" id="CHEBI:57476"/>
        <dbReference type="ChEBI" id="CHEBI:57783"/>
        <dbReference type="ChEBI" id="CHEBI:58349"/>
        <dbReference type="ChEBI" id="CHEBI:537519"/>
        <dbReference type="EC" id="1.1.1.3"/>
    </reaction>
    <physiologicalReaction direction="right-to-left" evidence="13">
        <dbReference type="Rhea" id="RHEA:15763"/>
    </physiologicalReaction>
</comment>
<dbReference type="InterPro" id="IPR005106">
    <property type="entry name" value="Asp/hSer_DH_NAD-bd"/>
</dbReference>
<dbReference type="EMBL" id="JACHFH010000018">
    <property type="protein sequence ID" value="MBB5336470.1"/>
    <property type="molecule type" value="Genomic_DNA"/>
</dbReference>
<evidence type="ECO:0000256" key="1">
    <source>
        <dbReference type="ARBA" id="ARBA00001920"/>
    </source>
</evidence>
<sequence length="433" mass="47234">MNNIIKVGLLGCGTVGTGVLKVLSQNMDEITPRVGAKLVVSHVLVRNLDKKREYADAVKFTDNINDILEDPEIKIVIELLGGLHPAREYMIQAMQAGKNIVTANKDVVAQFGKDMFDTAEANNVDFMFEASVAGGIPIITPLKQCLTANKITEVIGIVNGTTNYMLTKMSEENASYDAVLKDAQEKGYAEADPTADVEGLDAARKTAILASIAFNNRVSLNKVSTEGITHITPQDIAYAKELGYTIKLLSIAREDEKGIDVRVHPALLPQNHPLAFVRNEFNAIFVRGNVVGDTMFYGKGAGQLPTASAVVADVIDVARDIVKNRYGRIRCTCYEHKKFCPIEKTTSSYYVRLLVDDQPGVLGAIAMAFGETGVSLSSVIQKRKVNKAAEIVAITHKVEEAKIRKAEELLNKLPAVDKICNVIRVQDTDEQEG</sequence>
<evidence type="ECO:0000256" key="7">
    <source>
        <dbReference type="ARBA" id="ARBA00022605"/>
    </source>
</evidence>
<name>A0A840UJV8_9FIRM</name>
<dbReference type="InterPro" id="IPR045865">
    <property type="entry name" value="ACT-like_dom_sf"/>
</dbReference>
<dbReference type="GO" id="GO:0004412">
    <property type="term" value="F:homoserine dehydrogenase activity"/>
    <property type="evidence" value="ECO:0007669"/>
    <property type="project" value="UniProtKB-EC"/>
</dbReference>
<dbReference type="AlphaFoldDB" id="A0A840UJV8"/>
<keyword evidence="10 16" id="KW-0560">Oxidoreductase</keyword>
<keyword evidence="20" id="KW-1185">Reference proteome</keyword>
<evidence type="ECO:0000256" key="3">
    <source>
        <dbReference type="ARBA" id="ARBA00005062"/>
    </source>
</evidence>
<dbReference type="UniPathway" id="UPA00050">
    <property type="reaction ID" value="UER00063"/>
</dbReference>
<dbReference type="Pfam" id="PF03447">
    <property type="entry name" value="NAD_binding_3"/>
    <property type="match status" value="1"/>
</dbReference>
<dbReference type="Gene3D" id="3.30.70.260">
    <property type="match status" value="1"/>
</dbReference>
<dbReference type="SUPFAM" id="SSF51735">
    <property type="entry name" value="NAD(P)-binding Rossmann-fold domains"/>
    <property type="match status" value="1"/>
</dbReference>
<dbReference type="EC" id="1.1.1.3" evidence="5 16"/>
<keyword evidence="12 16" id="KW-0486">Methionine biosynthesis</keyword>
<comment type="cofactor">
    <cofactor evidence="1">
        <name>a metal cation</name>
        <dbReference type="ChEBI" id="CHEBI:25213"/>
    </cofactor>
</comment>
<dbReference type="NCBIfam" id="NF004976">
    <property type="entry name" value="PRK06349.1"/>
    <property type="match status" value="1"/>
</dbReference>
<evidence type="ECO:0000313" key="19">
    <source>
        <dbReference type="EMBL" id="MBB5336470.1"/>
    </source>
</evidence>
<dbReference type="RefSeq" id="WP_183861435.1">
    <property type="nucleotide sequence ID" value="NZ_JACHFH010000018.1"/>
</dbReference>
<dbReference type="PROSITE" id="PS01042">
    <property type="entry name" value="HOMOSER_DHGENASE"/>
    <property type="match status" value="1"/>
</dbReference>
<dbReference type="PANTHER" id="PTHR43331">
    <property type="entry name" value="HOMOSERINE DEHYDROGENASE"/>
    <property type="match status" value="1"/>
</dbReference>
<reference evidence="19 20" key="1">
    <citation type="submission" date="2020-08" db="EMBL/GenBank/DDBJ databases">
        <title>Genomic Encyclopedia of Type Strains, Phase IV (KMG-IV): sequencing the most valuable type-strain genomes for metagenomic binning, comparative biology and taxonomic classification.</title>
        <authorList>
            <person name="Goeker M."/>
        </authorList>
    </citation>
    <scope>NUCLEOTIDE SEQUENCE [LARGE SCALE GENOMIC DNA]</scope>
    <source>
        <strain evidence="19 20">DSM 24661</strain>
    </source>
</reference>